<keyword evidence="1" id="KW-0696">RNA-directed RNA polymerase</keyword>
<reference evidence="4 5" key="1">
    <citation type="journal article" date="2017" name="Environ. Microbiol.">
        <title>Decay of the glycolytic pathway and adaptation to intranuclear parasitism within Enterocytozoonidae microsporidia.</title>
        <authorList>
            <person name="Wiredu Boakye D."/>
            <person name="Jaroenlak P."/>
            <person name="Prachumwat A."/>
            <person name="Williams T.A."/>
            <person name="Bateman K.S."/>
            <person name="Itsathitphaisarn O."/>
            <person name="Sritunyalucksana K."/>
            <person name="Paszkiewicz K.H."/>
            <person name="Moore K.A."/>
            <person name="Stentiford G.D."/>
            <person name="Williams B.A."/>
        </authorList>
    </citation>
    <scope>NUCLEOTIDE SEQUENCE [LARGE SCALE GENOMIC DNA]</scope>
    <source>
        <strain evidence="4 5">GB1</strain>
    </source>
</reference>
<dbReference type="Proteomes" id="UP000192639">
    <property type="component" value="Unassembled WGS sequence"/>
</dbReference>
<feature type="compositionally biased region" description="Low complexity" evidence="2">
    <location>
        <begin position="919"/>
        <end position="944"/>
    </location>
</feature>
<dbReference type="EC" id="2.7.7.48" evidence="1"/>
<dbReference type="PANTHER" id="PTHR23079:SF55">
    <property type="entry name" value="RNA-DIRECTED RNA POLYMERASE"/>
    <property type="match status" value="1"/>
</dbReference>
<dbReference type="GO" id="GO:0003723">
    <property type="term" value="F:RNA binding"/>
    <property type="evidence" value="ECO:0007669"/>
    <property type="project" value="UniProtKB-KW"/>
</dbReference>
<dbReference type="EMBL" id="LWDP01000050">
    <property type="protein sequence ID" value="ORD93756.1"/>
    <property type="molecule type" value="Genomic_DNA"/>
</dbReference>
<evidence type="ECO:0000313" key="4">
    <source>
        <dbReference type="EMBL" id="ORD93756.1"/>
    </source>
</evidence>
<dbReference type="AlphaFoldDB" id="A0A1Y1S5Q6"/>
<accession>A0A1Y1S5Q6</accession>
<organism evidence="4 5">
    <name type="scientific">Enterospora canceri</name>
    <dbReference type="NCBI Taxonomy" id="1081671"/>
    <lineage>
        <taxon>Eukaryota</taxon>
        <taxon>Fungi</taxon>
        <taxon>Fungi incertae sedis</taxon>
        <taxon>Microsporidia</taxon>
        <taxon>Enterocytozoonidae</taxon>
        <taxon>Enterospora</taxon>
    </lineage>
</organism>
<evidence type="ECO:0000259" key="3">
    <source>
        <dbReference type="Pfam" id="PF05183"/>
    </source>
</evidence>
<dbReference type="VEuPathDB" id="MicrosporidiaDB:ECANGB1_1579"/>
<keyword evidence="1" id="KW-0694">RNA-binding</keyword>
<sequence>MQESELSAIKQVVDDQERLLFVIKDDFYGPISKEADELFDSISNSVIKAEFTLNPVRYFNESASTPSKCSLGHDNLNFYGGFAEERKIVIYQAERVEKNERAFRISSGETVTLFSVKKGSSKAGELLQSGLFDFIHFGKRFDKTVETGFISARLLEFFRLLKEMESREVFVYATEAEMRILWQILKHRVEGTFDSTQWRITAGTFKNYKDIKVNLVLTSSVSQLHRLGRQAKVILFSRVYVHLRAQLFLMLSPDQKDELDQFCSYEHKLAEGQQKKQDVLSRLKCILVDTDGFSNNCFFCSDSEVVQFYAFVEETKQALLRSPLVEGVELFNNNFFVTARTSSRCAVKSVFGACRFPVEYPVRPAVLNATVLTDSVEIGTVVNYYQFIGGMKFEVEVESDGSNSNNSNKGSNKDDSNKGSNNYDNSNNNDNYDSDISDYRINLLSSNNHSKPCSKFITEFSSNEITIFFRNYMIQIRRSSVEKIIAEYDRIDADGHVDVYVLLKTLPRVYSCQDVKYATVCMKYQNMAQLKLARWDRCTREEIDWFERRGDIKFTVQLDQSGVGSAPNEVNFVDVSPSSVLEHLVAQLAKFYPVVHYSEVREPRDSSLSFLDSSQIVAYFTALLDFASLYHVLVLVSWKARFLTDVFTEGDLAYIADNTDVGDFCRHLERRLSHRLDKINLRKAVVEFRQIRPNRFRPKRDHSTTVEIRSVLVTPLRTFYNWEQPNDTNRVLRNFEPDRFLRVSLREDEDTKFQNDLARGQEAVYDFFRRTLLDGMFVGPRKYFFLVMTAAQMSAHNAWFISTLIAGRRVIGADYVRGWLGDFRKIKNIGKYAVRIGQAFSATKEAVGVDRVVVLGDVVRNGYVFTDGAGVITRQLGRGIAESLGLNYVPSAYQIRFGGAKGVVTVQPDEVVEKILVEGNSSNSSNNSSKGDNNSSKDNSNSSK</sequence>
<feature type="compositionally biased region" description="Low complexity" evidence="2">
    <location>
        <begin position="418"/>
        <end position="431"/>
    </location>
</feature>
<keyword evidence="1" id="KW-0548">Nucleotidyltransferase</keyword>
<protein>
    <recommendedName>
        <fullName evidence="1">RNA-dependent RNA polymerase</fullName>
        <ecNumber evidence="1">2.7.7.48</ecNumber>
    </recommendedName>
</protein>
<dbReference type="InterPro" id="IPR007855">
    <property type="entry name" value="RDRP"/>
</dbReference>
<dbReference type="InterPro" id="IPR057596">
    <property type="entry name" value="RDRP_core"/>
</dbReference>
<gene>
    <name evidence="4" type="primary">RDR1</name>
    <name evidence="4" type="ORF">ECANGB1_1579</name>
</gene>
<dbReference type="GO" id="GO:0031380">
    <property type="term" value="C:nuclear RNA-directed RNA polymerase complex"/>
    <property type="evidence" value="ECO:0007669"/>
    <property type="project" value="TreeGrafter"/>
</dbReference>
<dbReference type="OrthoDB" id="6513042at2759"/>
<evidence type="ECO:0000256" key="2">
    <source>
        <dbReference type="SAM" id="MobiDB-lite"/>
    </source>
</evidence>
<keyword evidence="1" id="KW-0808">Transferase</keyword>
<dbReference type="GO" id="GO:0003968">
    <property type="term" value="F:RNA-directed RNA polymerase activity"/>
    <property type="evidence" value="ECO:0007669"/>
    <property type="project" value="UniProtKB-KW"/>
</dbReference>
<comment type="caution">
    <text evidence="4">The sequence shown here is derived from an EMBL/GenBank/DDBJ whole genome shotgun (WGS) entry which is preliminary data.</text>
</comment>
<feature type="non-terminal residue" evidence="4">
    <location>
        <position position="944"/>
    </location>
</feature>
<comment type="catalytic activity">
    <reaction evidence="1">
        <text>RNA(n) + a ribonucleoside 5'-triphosphate = RNA(n+1) + diphosphate</text>
        <dbReference type="Rhea" id="RHEA:21248"/>
        <dbReference type="Rhea" id="RHEA-COMP:14527"/>
        <dbReference type="Rhea" id="RHEA-COMP:17342"/>
        <dbReference type="ChEBI" id="CHEBI:33019"/>
        <dbReference type="ChEBI" id="CHEBI:61557"/>
        <dbReference type="ChEBI" id="CHEBI:140395"/>
        <dbReference type="EC" id="2.7.7.48"/>
    </reaction>
</comment>
<feature type="region of interest" description="Disordered" evidence="2">
    <location>
        <begin position="918"/>
        <end position="944"/>
    </location>
</feature>
<comment type="similarity">
    <text evidence="1">Belongs to the RdRP family.</text>
</comment>
<evidence type="ECO:0000313" key="5">
    <source>
        <dbReference type="Proteomes" id="UP000192639"/>
    </source>
</evidence>
<name>A0A1Y1S5Q6_9MICR</name>
<feature type="compositionally biased region" description="Low complexity" evidence="2">
    <location>
        <begin position="400"/>
        <end position="410"/>
    </location>
</feature>
<dbReference type="GO" id="GO:0030422">
    <property type="term" value="P:siRNA processing"/>
    <property type="evidence" value="ECO:0007669"/>
    <property type="project" value="TreeGrafter"/>
</dbReference>
<dbReference type="Pfam" id="PF05183">
    <property type="entry name" value="RdRP"/>
    <property type="match status" value="1"/>
</dbReference>
<feature type="domain" description="RDRP core" evidence="3">
    <location>
        <begin position="713"/>
        <end position="910"/>
    </location>
</feature>
<feature type="region of interest" description="Disordered" evidence="2">
    <location>
        <begin position="399"/>
        <end position="432"/>
    </location>
</feature>
<evidence type="ECO:0000256" key="1">
    <source>
        <dbReference type="RuleBase" id="RU363098"/>
    </source>
</evidence>
<dbReference type="PANTHER" id="PTHR23079">
    <property type="entry name" value="RNA-DEPENDENT RNA POLYMERASE"/>
    <property type="match status" value="1"/>
</dbReference>
<proteinExistence type="inferred from homology"/>
<keyword evidence="5" id="KW-1185">Reference proteome</keyword>